<gene>
    <name evidence="2" type="ORF">EL26_23810</name>
</gene>
<dbReference type="EMBL" id="JMIR01000060">
    <property type="protein sequence ID" value="KEO80888.1"/>
    <property type="molecule type" value="Genomic_DNA"/>
</dbReference>
<organism evidence="2 3">
    <name type="scientific">Tumebacillus flagellatus</name>
    <dbReference type="NCBI Taxonomy" id="1157490"/>
    <lineage>
        <taxon>Bacteria</taxon>
        <taxon>Bacillati</taxon>
        <taxon>Bacillota</taxon>
        <taxon>Bacilli</taxon>
        <taxon>Bacillales</taxon>
        <taxon>Alicyclobacillaceae</taxon>
        <taxon>Tumebacillus</taxon>
    </lineage>
</organism>
<dbReference type="GO" id="GO:0005694">
    <property type="term" value="C:chromosome"/>
    <property type="evidence" value="ECO:0007669"/>
    <property type="project" value="InterPro"/>
</dbReference>
<dbReference type="Gene3D" id="3.40.1360.10">
    <property type="match status" value="1"/>
</dbReference>
<dbReference type="Proteomes" id="UP000027931">
    <property type="component" value="Unassembled WGS sequence"/>
</dbReference>
<protein>
    <recommendedName>
        <fullName evidence="1">Wadjet protein JetD C-terminal domain-containing protein</fullName>
    </recommendedName>
</protein>
<sequence>MTGETIEALEIREIRSSRILLVENLTCYHHVVQESQEGTVVIFAGGFPHRHLQKLLQKLSTFLEEPREQTICIQHWGDLDYGGIRIFEFIRRKLVLQLRPYLMDVATYEEFRVQGISFGKLYERKLSSLLEDGSFAEWHPLVEAILREGYRVEQESLLR</sequence>
<comment type="caution">
    <text evidence="2">The sequence shown here is derived from an EMBL/GenBank/DDBJ whole genome shotgun (WGS) entry which is preliminary data.</text>
</comment>
<accession>A0A074LLW3</accession>
<dbReference type="InterPro" id="IPR024534">
    <property type="entry name" value="JetD_C"/>
</dbReference>
<feature type="domain" description="Wadjet protein JetD C-terminal" evidence="1">
    <location>
        <begin position="5"/>
        <end position="157"/>
    </location>
</feature>
<name>A0A074LLW3_9BACL</name>
<dbReference type="SUPFAM" id="SSF56726">
    <property type="entry name" value="DNA topoisomerase IV, alpha subunit"/>
    <property type="match status" value="1"/>
</dbReference>
<dbReference type="Pfam" id="PF09983">
    <property type="entry name" value="JetD_C"/>
    <property type="match status" value="1"/>
</dbReference>
<keyword evidence="3" id="KW-1185">Reference proteome</keyword>
<evidence type="ECO:0000259" key="1">
    <source>
        <dbReference type="Pfam" id="PF09983"/>
    </source>
</evidence>
<dbReference type="GO" id="GO:0003677">
    <property type="term" value="F:DNA binding"/>
    <property type="evidence" value="ECO:0007669"/>
    <property type="project" value="InterPro"/>
</dbReference>
<dbReference type="InterPro" id="IPR036078">
    <property type="entry name" value="Spo11/TopoVI_A_sf"/>
</dbReference>
<dbReference type="AlphaFoldDB" id="A0A074LLW3"/>
<dbReference type="eggNOG" id="COG4924">
    <property type="taxonomic scope" value="Bacteria"/>
</dbReference>
<reference evidence="2 3" key="1">
    <citation type="journal article" date="2013" name="Int. J. Syst. Evol. Microbiol.">
        <title>Tumebacillus flagellatus sp. nov., an alpha-amylase/pullulanase-producing bacterium isolated from cassava wastewater.</title>
        <authorList>
            <person name="Wang Q."/>
            <person name="Xie N."/>
            <person name="Qin Y."/>
            <person name="Shen N."/>
            <person name="Zhu J."/>
            <person name="Mi H."/>
            <person name="Huang R."/>
        </authorList>
    </citation>
    <scope>NUCLEOTIDE SEQUENCE [LARGE SCALE GENOMIC DNA]</scope>
    <source>
        <strain evidence="2 3">GST4</strain>
    </source>
</reference>
<evidence type="ECO:0000313" key="3">
    <source>
        <dbReference type="Proteomes" id="UP000027931"/>
    </source>
</evidence>
<proteinExistence type="predicted"/>
<evidence type="ECO:0000313" key="2">
    <source>
        <dbReference type="EMBL" id="KEO80888.1"/>
    </source>
</evidence>